<evidence type="ECO:0000256" key="1">
    <source>
        <dbReference type="ARBA" id="ARBA00022723"/>
    </source>
</evidence>
<feature type="active site" description="Nucleophile" evidence="4">
    <location>
        <position position="227"/>
    </location>
</feature>
<feature type="binding site" evidence="5">
    <location>
        <position position="229"/>
    </location>
    <ligand>
        <name>substrate</name>
    </ligand>
</feature>
<dbReference type="SUPFAM" id="SSF90209">
    <property type="entry name" value="Ran binding protein zinc finger-like"/>
    <property type="match status" value="1"/>
</dbReference>
<sequence length="459" mass="52519">MEWSCSYCTFLNKELYLNCQICLQEKVEVTKSTEEISNNITKEQPLISETTIKNNQLLKELNFERQARKRPLDMNKVEALDNANYGEETRKRQKSESERNFSTKGGSINDFNSGNSGANNELKFPKGNVFRSCSTNNPITSEHMTISKLLDKNNLKKALFSSFQYDLPWLLSLLPGRVLDLKKILIIDQNQKPGTDINSSREVAVDYLDEFTKIIFPKRQSGYGCMHIKLQLLWFDKYLRVVIGSGNLVSYDWEKLENVVFVQDFPKIQNDDKVPDTDFKKQLLNLLKIFSVDEKILKDLESFNYSLASGKLVFSVPGTYKAESPNFKEFGLTRLSTVVKDILNIKFDGEHSLIYMTSSLGSLTSSWINDLYLVSKGEQPGKTANEKFNDNVKVLFPTKDYVTNSFLGLILRTKNGKVSQRISNYELGIIFENSVNSPVFNLPFEEETGLNKDPWTISF</sequence>
<evidence type="ECO:0000256" key="3">
    <source>
        <dbReference type="ARBA" id="ARBA00022833"/>
    </source>
</evidence>
<keyword evidence="1" id="KW-0479">Metal-binding</keyword>
<feature type="compositionally biased region" description="Basic and acidic residues" evidence="6">
    <location>
        <begin position="87"/>
        <end position="101"/>
    </location>
</feature>
<dbReference type="GO" id="GO:0008270">
    <property type="term" value="F:zinc ion binding"/>
    <property type="evidence" value="ECO:0007669"/>
    <property type="project" value="UniProtKB-KW"/>
</dbReference>
<evidence type="ECO:0000259" key="7">
    <source>
        <dbReference type="PROSITE" id="PS01358"/>
    </source>
</evidence>
<feature type="region of interest" description="Disordered" evidence="6">
    <location>
        <begin position="76"/>
        <end position="117"/>
    </location>
</feature>
<dbReference type="SUPFAM" id="SSF56024">
    <property type="entry name" value="Phospholipase D/nuclease"/>
    <property type="match status" value="2"/>
</dbReference>
<dbReference type="GO" id="GO:0008081">
    <property type="term" value="F:phosphoric diester hydrolase activity"/>
    <property type="evidence" value="ECO:0007669"/>
    <property type="project" value="InterPro"/>
</dbReference>
<dbReference type="PROSITE" id="PS01358">
    <property type="entry name" value="ZF_RANBP2_1"/>
    <property type="match status" value="1"/>
</dbReference>
<dbReference type="Gene3D" id="2.30.30.380">
    <property type="entry name" value="Zn-finger domain of Sec23/24"/>
    <property type="match status" value="1"/>
</dbReference>
<evidence type="ECO:0000256" key="6">
    <source>
        <dbReference type="SAM" id="MobiDB-lite"/>
    </source>
</evidence>
<feature type="non-terminal residue" evidence="8">
    <location>
        <position position="459"/>
    </location>
</feature>
<dbReference type="InterPro" id="IPR036443">
    <property type="entry name" value="Znf_RanBP2_sf"/>
</dbReference>
<evidence type="ECO:0000313" key="9">
    <source>
        <dbReference type="Proteomes" id="UP001211065"/>
    </source>
</evidence>
<evidence type="ECO:0000313" key="8">
    <source>
        <dbReference type="EMBL" id="KAJ3217390.1"/>
    </source>
</evidence>
<proteinExistence type="predicted"/>
<dbReference type="PANTHER" id="PTHR12415">
    <property type="entry name" value="TYROSYL-DNA PHOSPHODIESTERASE 1"/>
    <property type="match status" value="1"/>
</dbReference>
<protein>
    <recommendedName>
        <fullName evidence="7">RanBP2-type domain-containing protein</fullName>
    </recommendedName>
</protein>
<dbReference type="InterPro" id="IPR010347">
    <property type="entry name" value="Tdp1"/>
</dbReference>
<dbReference type="CDD" id="cd09122">
    <property type="entry name" value="PLDc_Tdp1_1"/>
    <property type="match status" value="1"/>
</dbReference>
<dbReference type="Pfam" id="PF06087">
    <property type="entry name" value="Tyr-DNA_phospho"/>
    <property type="match status" value="1"/>
</dbReference>
<dbReference type="Proteomes" id="UP001211065">
    <property type="component" value="Unassembled WGS sequence"/>
</dbReference>
<keyword evidence="3" id="KW-0862">Zinc</keyword>
<dbReference type="GO" id="GO:0006281">
    <property type="term" value="P:DNA repair"/>
    <property type="evidence" value="ECO:0007669"/>
    <property type="project" value="InterPro"/>
</dbReference>
<keyword evidence="2" id="KW-0863">Zinc-finger</keyword>
<reference evidence="8" key="1">
    <citation type="submission" date="2020-05" db="EMBL/GenBank/DDBJ databases">
        <title>Phylogenomic resolution of chytrid fungi.</title>
        <authorList>
            <person name="Stajich J.E."/>
            <person name="Amses K."/>
            <person name="Simmons R."/>
            <person name="Seto K."/>
            <person name="Myers J."/>
            <person name="Bonds A."/>
            <person name="Quandt C.A."/>
            <person name="Barry K."/>
            <person name="Liu P."/>
            <person name="Grigoriev I."/>
            <person name="Longcore J.E."/>
            <person name="James T.Y."/>
        </authorList>
    </citation>
    <scope>NUCLEOTIDE SEQUENCE</scope>
    <source>
        <strain evidence="8">JEL0476</strain>
    </source>
</reference>
<feature type="domain" description="RanBP2-type" evidence="7">
    <location>
        <begin position="3"/>
        <end position="22"/>
    </location>
</feature>
<keyword evidence="9" id="KW-1185">Reference proteome</keyword>
<dbReference type="AlphaFoldDB" id="A0AAD5TZC8"/>
<dbReference type="InterPro" id="IPR001876">
    <property type="entry name" value="Znf_RanBP2"/>
</dbReference>
<dbReference type="EMBL" id="JADGJW010000429">
    <property type="protein sequence ID" value="KAJ3217390.1"/>
    <property type="molecule type" value="Genomic_DNA"/>
</dbReference>
<dbReference type="GO" id="GO:0005634">
    <property type="term" value="C:nucleus"/>
    <property type="evidence" value="ECO:0007669"/>
    <property type="project" value="InterPro"/>
</dbReference>
<evidence type="ECO:0000256" key="2">
    <source>
        <dbReference type="ARBA" id="ARBA00022771"/>
    </source>
</evidence>
<dbReference type="Gene3D" id="3.30.870.10">
    <property type="entry name" value="Endonuclease Chain A"/>
    <property type="match status" value="2"/>
</dbReference>
<organism evidence="8 9">
    <name type="scientific">Clydaea vesicula</name>
    <dbReference type="NCBI Taxonomy" id="447962"/>
    <lineage>
        <taxon>Eukaryota</taxon>
        <taxon>Fungi</taxon>
        <taxon>Fungi incertae sedis</taxon>
        <taxon>Chytridiomycota</taxon>
        <taxon>Chytridiomycota incertae sedis</taxon>
        <taxon>Chytridiomycetes</taxon>
        <taxon>Lobulomycetales</taxon>
        <taxon>Lobulomycetaceae</taxon>
        <taxon>Clydaea</taxon>
    </lineage>
</organism>
<comment type="caution">
    <text evidence="8">The sequence shown here is derived from an EMBL/GenBank/DDBJ whole genome shotgun (WGS) entry which is preliminary data.</text>
</comment>
<evidence type="ECO:0000256" key="4">
    <source>
        <dbReference type="PIRSR" id="PIRSR610347-1"/>
    </source>
</evidence>
<name>A0AAD5TZC8_9FUNG</name>
<gene>
    <name evidence="8" type="ORF">HK099_005484</name>
</gene>
<evidence type="ECO:0000256" key="5">
    <source>
        <dbReference type="PIRSR" id="PIRSR610347-2"/>
    </source>
</evidence>
<accession>A0AAD5TZC8</accession>
<feature type="compositionally biased region" description="Polar residues" evidence="6">
    <location>
        <begin position="102"/>
        <end position="117"/>
    </location>
</feature>